<proteinExistence type="predicted"/>
<dbReference type="InterPro" id="IPR054209">
    <property type="entry name" value="DUF6916"/>
</dbReference>
<dbReference type="EMBL" id="CP028843">
    <property type="protein sequence ID" value="AWB24666.1"/>
    <property type="molecule type" value="Genomic_DNA"/>
</dbReference>
<evidence type="ECO:0000313" key="3">
    <source>
        <dbReference type="Proteomes" id="UP000244755"/>
    </source>
</evidence>
<dbReference type="OrthoDB" id="8410220at2"/>
<protein>
    <recommendedName>
        <fullName evidence="1">DUF6916 domain-containing protein</fullName>
    </recommendedName>
</protein>
<evidence type="ECO:0000313" key="2">
    <source>
        <dbReference type="EMBL" id="AWB24666.1"/>
    </source>
</evidence>
<dbReference type="AlphaFoldDB" id="A0A2R4WSZ1"/>
<dbReference type="Pfam" id="PF21880">
    <property type="entry name" value="DUF6916"/>
    <property type="match status" value="1"/>
</dbReference>
<dbReference type="Proteomes" id="UP000244755">
    <property type="component" value="Chromosome 1"/>
</dbReference>
<name>A0A2R4WSZ1_9HYPH</name>
<sequence length="101" mass="10356">MSAALFAPVQGEAFTLHGADGPVVATILARCDEHPRTTMPGSDRTAFSLVFSCPAEAVGAFAGGHCLVSHPALGTVGPLYLERILPTGLPPGHAAFQAVFN</sequence>
<feature type="domain" description="DUF6916" evidence="1">
    <location>
        <begin position="1"/>
        <end position="100"/>
    </location>
</feature>
<reference evidence="2 3" key="1">
    <citation type="submission" date="2018-04" db="EMBL/GenBank/DDBJ databases">
        <title>Methylobacterium sp. PR1016A genome.</title>
        <authorList>
            <person name="Park W."/>
        </authorList>
    </citation>
    <scope>NUCLEOTIDE SEQUENCE [LARGE SCALE GENOMIC DNA]</scope>
    <source>
        <strain evidence="2 3">PR1016A</strain>
    </source>
</reference>
<dbReference type="KEGG" id="mee:DA075_03910"/>
<gene>
    <name evidence="2" type="ORF">DA075_03910</name>
</gene>
<organism evidence="2 3">
    <name type="scientific">Methylobacterium currus</name>
    <dbReference type="NCBI Taxonomy" id="2051553"/>
    <lineage>
        <taxon>Bacteria</taxon>
        <taxon>Pseudomonadati</taxon>
        <taxon>Pseudomonadota</taxon>
        <taxon>Alphaproteobacteria</taxon>
        <taxon>Hyphomicrobiales</taxon>
        <taxon>Methylobacteriaceae</taxon>
        <taxon>Methylobacterium</taxon>
    </lineage>
</organism>
<evidence type="ECO:0000259" key="1">
    <source>
        <dbReference type="Pfam" id="PF21880"/>
    </source>
</evidence>
<keyword evidence="3" id="KW-1185">Reference proteome</keyword>
<accession>A0A2R4WSZ1</accession>